<keyword evidence="1" id="KW-0472">Membrane</keyword>
<reference evidence="3" key="1">
    <citation type="submission" date="2014-03" db="EMBL/GenBank/DDBJ databases">
        <authorList>
            <person name="Aksoy S."/>
            <person name="Warren W."/>
            <person name="Wilson R.K."/>
        </authorList>
    </citation>
    <scope>NUCLEOTIDE SEQUENCE [LARGE SCALE GENOMIC DNA]</scope>
    <source>
        <strain evidence="3">IAEA</strain>
    </source>
</reference>
<dbReference type="AlphaFoldDB" id="A0A1B0AFQ5"/>
<evidence type="ECO:0000313" key="2">
    <source>
        <dbReference type="EnsemblMetazoa" id="GPAI044227-PA"/>
    </source>
</evidence>
<reference evidence="2" key="2">
    <citation type="submission" date="2020-05" db="UniProtKB">
        <authorList>
            <consortium name="EnsemblMetazoa"/>
        </authorList>
    </citation>
    <scope>IDENTIFICATION</scope>
    <source>
        <strain evidence="2">IAEA</strain>
    </source>
</reference>
<organism evidence="2 3">
    <name type="scientific">Glossina pallidipes</name>
    <name type="common">Tsetse fly</name>
    <dbReference type="NCBI Taxonomy" id="7398"/>
    <lineage>
        <taxon>Eukaryota</taxon>
        <taxon>Metazoa</taxon>
        <taxon>Ecdysozoa</taxon>
        <taxon>Arthropoda</taxon>
        <taxon>Hexapoda</taxon>
        <taxon>Insecta</taxon>
        <taxon>Pterygota</taxon>
        <taxon>Neoptera</taxon>
        <taxon>Endopterygota</taxon>
        <taxon>Diptera</taxon>
        <taxon>Brachycera</taxon>
        <taxon>Muscomorpha</taxon>
        <taxon>Hippoboscoidea</taxon>
        <taxon>Glossinidae</taxon>
        <taxon>Glossina</taxon>
    </lineage>
</organism>
<keyword evidence="3" id="KW-1185">Reference proteome</keyword>
<name>A0A1B0AFQ5_GLOPL</name>
<dbReference type="VEuPathDB" id="VectorBase:GPAI044227"/>
<dbReference type="EnsemblMetazoa" id="GPAI044227-RA">
    <property type="protein sequence ID" value="GPAI044227-PA"/>
    <property type="gene ID" value="GPAI044227"/>
</dbReference>
<evidence type="ECO:0000313" key="3">
    <source>
        <dbReference type="Proteomes" id="UP000092445"/>
    </source>
</evidence>
<protein>
    <submittedName>
        <fullName evidence="2">Uncharacterized protein</fullName>
    </submittedName>
</protein>
<dbReference type="Proteomes" id="UP000092445">
    <property type="component" value="Unassembled WGS sequence"/>
</dbReference>
<accession>A0A1B0AFQ5</accession>
<sequence>MYYKNDLSPIFTATAKSVKLSLPLLSTSYKFYEQDLLTCGARQVMFYLSWKKRSQSTWKHWANQVSANIYFYSHLFFKIKSQLEISVKSLRVSTKNQCEGSRLVTSCKRVINKILFFICRFETVAAMTFAFVFAFAVVVVAVAVAVAKSDNDKDDSDDDDDDCLRLGLLVYYKPRYRITTANLGRETPTTNIQSVCDVSGPTGLMADFGNHLKRKQTNKQTKQ</sequence>
<proteinExistence type="predicted"/>
<feature type="transmembrane region" description="Helical" evidence="1">
    <location>
        <begin position="124"/>
        <end position="147"/>
    </location>
</feature>
<keyword evidence="1" id="KW-0812">Transmembrane</keyword>
<keyword evidence="1" id="KW-1133">Transmembrane helix</keyword>
<evidence type="ECO:0000256" key="1">
    <source>
        <dbReference type="SAM" id="Phobius"/>
    </source>
</evidence>